<reference evidence="15" key="1">
    <citation type="journal article" date="2019" name="Int. J. Syst. Evol. Microbiol.">
        <title>The Global Catalogue of Microorganisms (GCM) 10K type strain sequencing project: providing services to taxonomists for standard genome sequencing and annotation.</title>
        <authorList>
            <consortium name="The Broad Institute Genomics Platform"/>
            <consortium name="The Broad Institute Genome Sequencing Center for Infectious Disease"/>
            <person name="Wu L."/>
            <person name="Ma J."/>
        </authorList>
    </citation>
    <scope>NUCLEOTIDE SEQUENCE [LARGE SCALE GENOMIC DNA]</scope>
    <source>
        <strain evidence="15">KCTC 12848</strain>
    </source>
</reference>
<keyword evidence="6 12" id="KW-0547">Nucleotide-binding</keyword>
<evidence type="ECO:0000256" key="2">
    <source>
        <dbReference type="ARBA" id="ARBA00011245"/>
    </source>
</evidence>
<evidence type="ECO:0000256" key="11">
    <source>
        <dbReference type="ARBA" id="ARBA00047398"/>
    </source>
</evidence>
<dbReference type="EMBL" id="JBHSJB010000011">
    <property type="protein sequence ID" value="MFC5054633.1"/>
    <property type="molecule type" value="Genomic_DNA"/>
</dbReference>
<dbReference type="PANTHER" id="PTHR10890:SF30">
    <property type="entry name" value="CYSTEINE--TRNA LIGASE"/>
    <property type="match status" value="1"/>
</dbReference>
<sequence>MSLHLFDTATRSMREFVPQVSGTASIYVCGATVQGVPHIGHVRSGLNFDVLRRWLGRDGSTVHLVRNVTDIDDKILAKAGEHGAAWWDWAYRHERAFEAAYDALGCLPPSYAPRATGHVTQMVELMERLIEKGHAYAAEGDVYFSVTSFPEYGALSGQKLDEVSQGESGNTCKRDPRDFTLWKAAKPGEPSWPTPWGPGRPGWHLECSAMATAYLGGTFDVHGGGIDLIFPHHENEQAQSRAAGDGFARYWMHNAWVTLSGEKMSKSLGNTVAIPVMLEKVRAPELRYYLVGPHYRSHIEYSPEALDESVSAYRRIESFLRRVVERTGAVEVTGELSEPFVTAMDDDISTPGALAAIHRRVREGNTALESGDDRGARAAAGSVRAMTEVLGLDPLSPLWHDASSSADGAAGQALGVLVDRLLEERQRARGERDFARADALRDHLLLAGIAVEDTPDGPKWTLKDD</sequence>
<evidence type="ECO:0000256" key="10">
    <source>
        <dbReference type="ARBA" id="ARBA00023146"/>
    </source>
</evidence>
<dbReference type="Pfam" id="PF23493">
    <property type="entry name" value="CysS_C"/>
    <property type="match status" value="1"/>
</dbReference>
<dbReference type="GO" id="GO:0004817">
    <property type="term" value="F:cysteine-tRNA ligase activity"/>
    <property type="evidence" value="ECO:0007669"/>
    <property type="project" value="UniProtKB-EC"/>
</dbReference>
<dbReference type="SUPFAM" id="SSF47323">
    <property type="entry name" value="Anticodon-binding domain of a subclass of class I aminoacyl-tRNA synthetases"/>
    <property type="match status" value="1"/>
</dbReference>
<dbReference type="InterPro" id="IPR015803">
    <property type="entry name" value="Cys-tRNA-ligase"/>
</dbReference>
<feature type="binding site" evidence="12">
    <location>
        <position position="207"/>
    </location>
    <ligand>
        <name>Zn(2+)</name>
        <dbReference type="ChEBI" id="CHEBI:29105"/>
    </ligand>
</feature>
<dbReference type="InterPro" id="IPR024909">
    <property type="entry name" value="Cys-tRNA/MSH_ligase"/>
</dbReference>
<feature type="short sequence motif" description="'KMSKS' region" evidence="12">
    <location>
        <begin position="263"/>
        <end position="267"/>
    </location>
</feature>
<proteinExistence type="inferred from homology"/>
<evidence type="ECO:0000256" key="4">
    <source>
        <dbReference type="ARBA" id="ARBA00022598"/>
    </source>
</evidence>
<dbReference type="InterPro" id="IPR009080">
    <property type="entry name" value="tRNAsynth_Ia_anticodon-bd"/>
</dbReference>
<keyword evidence="10 12" id="KW-0030">Aminoacyl-tRNA synthetase</keyword>
<dbReference type="NCBIfam" id="TIGR00435">
    <property type="entry name" value="cysS"/>
    <property type="match status" value="1"/>
</dbReference>
<dbReference type="PRINTS" id="PR00983">
    <property type="entry name" value="TRNASYNTHCYS"/>
</dbReference>
<dbReference type="InterPro" id="IPR014729">
    <property type="entry name" value="Rossmann-like_a/b/a_fold"/>
</dbReference>
<keyword evidence="7 12" id="KW-0862">Zinc</keyword>
<feature type="binding site" evidence="12">
    <location>
        <position position="266"/>
    </location>
    <ligand>
        <name>ATP</name>
        <dbReference type="ChEBI" id="CHEBI:30616"/>
    </ligand>
</feature>
<keyword evidence="5 12" id="KW-0479">Metal-binding</keyword>
<protein>
    <recommendedName>
        <fullName evidence="12">Cysteine--tRNA ligase</fullName>
        <ecNumber evidence="12">6.1.1.16</ecNumber>
    </recommendedName>
    <alternativeName>
        <fullName evidence="12">Cysteinyl-tRNA synthetase</fullName>
        <shortName evidence="12">CysRS</shortName>
    </alternativeName>
</protein>
<dbReference type="Proteomes" id="UP001595833">
    <property type="component" value="Unassembled WGS sequence"/>
</dbReference>
<comment type="catalytic activity">
    <reaction evidence="11 12">
        <text>tRNA(Cys) + L-cysteine + ATP = L-cysteinyl-tRNA(Cys) + AMP + diphosphate</text>
        <dbReference type="Rhea" id="RHEA:17773"/>
        <dbReference type="Rhea" id="RHEA-COMP:9661"/>
        <dbReference type="Rhea" id="RHEA-COMP:9679"/>
        <dbReference type="ChEBI" id="CHEBI:30616"/>
        <dbReference type="ChEBI" id="CHEBI:33019"/>
        <dbReference type="ChEBI" id="CHEBI:35235"/>
        <dbReference type="ChEBI" id="CHEBI:78442"/>
        <dbReference type="ChEBI" id="CHEBI:78517"/>
        <dbReference type="ChEBI" id="CHEBI:456215"/>
        <dbReference type="EC" id="6.1.1.16"/>
    </reaction>
</comment>
<name>A0ABV9XYW1_9PSEU</name>
<dbReference type="HAMAP" id="MF_00041">
    <property type="entry name" value="Cys_tRNA_synth"/>
    <property type="match status" value="1"/>
</dbReference>
<organism evidence="14 15">
    <name type="scientific">Saccharothrix xinjiangensis</name>
    <dbReference type="NCBI Taxonomy" id="204798"/>
    <lineage>
        <taxon>Bacteria</taxon>
        <taxon>Bacillati</taxon>
        <taxon>Actinomycetota</taxon>
        <taxon>Actinomycetes</taxon>
        <taxon>Pseudonocardiales</taxon>
        <taxon>Pseudonocardiaceae</taxon>
        <taxon>Saccharothrix</taxon>
    </lineage>
</organism>
<feature type="binding site" evidence="12">
    <location>
        <position position="236"/>
    </location>
    <ligand>
        <name>Zn(2+)</name>
        <dbReference type="ChEBI" id="CHEBI:29105"/>
    </ligand>
</feature>
<evidence type="ECO:0000256" key="3">
    <source>
        <dbReference type="ARBA" id="ARBA00022490"/>
    </source>
</evidence>
<evidence type="ECO:0000256" key="5">
    <source>
        <dbReference type="ARBA" id="ARBA00022723"/>
    </source>
</evidence>
<keyword evidence="3 12" id="KW-0963">Cytoplasm</keyword>
<evidence type="ECO:0000256" key="9">
    <source>
        <dbReference type="ARBA" id="ARBA00022917"/>
    </source>
</evidence>
<dbReference type="Gene3D" id="3.40.50.620">
    <property type="entry name" value="HUPs"/>
    <property type="match status" value="1"/>
</dbReference>
<evidence type="ECO:0000313" key="15">
    <source>
        <dbReference type="Proteomes" id="UP001595833"/>
    </source>
</evidence>
<feature type="binding site" evidence="12">
    <location>
        <position position="232"/>
    </location>
    <ligand>
        <name>Zn(2+)</name>
        <dbReference type="ChEBI" id="CHEBI:29105"/>
    </ligand>
</feature>
<gene>
    <name evidence="12 14" type="primary">cysS</name>
    <name evidence="14" type="ORF">ACFPFM_12820</name>
</gene>
<comment type="caution">
    <text evidence="14">The sequence shown here is derived from an EMBL/GenBank/DDBJ whole genome shotgun (WGS) entry which is preliminary data.</text>
</comment>
<dbReference type="InterPro" id="IPR056411">
    <property type="entry name" value="CysS_C"/>
</dbReference>
<comment type="subcellular location">
    <subcellularLocation>
        <location evidence="12">Cytoplasm</location>
    </subcellularLocation>
</comment>
<dbReference type="InterPro" id="IPR015273">
    <property type="entry name" value="Cys-tRNA-synt_Ia_DALR"/>
</dbReference>
<dbReference type="SUPFAM" id="SSF52374">
    <property type="entry name" value="Nucleotidylyl transferase"/>
    <property type="match status" value="1"/>
</dbReference>
<evidence type="ECO:0000256" key="6">
    <source>
        <dbReference type="ARBA" id="ARBA00022741"/>
    </source>
</evidence>
<dbReference type="SMART" id="SM00840">
    <property type="entry name" value="DALR_2"/>
    <property type="match status" value="1"/>
</dbReference>
<evidence type="ECO:0000256" key="7">
    <source>
        <dbReference type="ARBA" id="ARBA00022833"/>
    </source>
</evidence>
<dbReference type="Gene3D" id="1.20.120.1910">
    <property type="entry name" value="Cysteine-tRNA ligase, C-terminal anti-codon recognition domain"/>
    <property type="match status" value="1"/>
</dbReference>
<keyword evidence="9 12" id="KW-0648">Protein biosynthesis</keyword>
<comment type="similarity">
    <text evidence="1 12">Belongs to the class-I aminoacyl-tRNA synthetase family.</text>
</comment>
<dbReference type="RefSeq" id="WP_344034064.1">
    <property type="nucleotide sequence ID" value="NZ_BAAAKE010000001.1"/>
</dbReference>
<feature type="binding site" evidence="12">
    <location>
        <position position="29"/>
    </location>
    <ligand>
        <name>Zn(2+)</name>
        <dbReference type="ChEBI" id="CHEBI:29105"/>
    </ligand>
</feature>
<dbReference type="EC" id="6.1.1.16" evidence="12"/>
<dbReference type="InterPro" id="IPR032678">
    <property type="entry name" value="tRNA-synt_1_cat_dom"/>
</dbReference>
<evidence type="ECO:0000256" key="12">
    <source>
        <dbReference type="HAMAP-Rule" id="MF_00041"/>
    </source>
</evidence>
<evidence type="ECO:0000256" key="8">
    <source>
        <dbReference type="ARBA" id="ARBA00022840"/>
    </source>
</evidence>
<dbReference type="Pfam" id="PF01406">
    <property type="entry name" value="tRNA-synt_1e"/>
    <property type="match status" value="1"/>
</dbReference>
<dbReference type="CDD" id="cd00672">
    <property type="entry name" value="CysRS_core"/>
    <property type="match status" value="1"/>
</dbReference>
<evidence type="ECO:0000256" key="1">
    <source>
        <dbReference type="ARBA" id="ARBA00005594"/>
    </source>
</evidence>
<evidence type="ECO:0000259" key="13">
    <source>
        <dbReference type="SMART" id="SM00840"/>
    </source>
</evidence>
<keyword evidence="15" id="KW-1185">Reference proteome</keyword>
<accession>A0ABV9XYW1</accession>
<comment type="cofactor">
    <cofactor evidence="12">
        <name>Zn(2+)</name>
        <dbReference type="ChEBI" id="CHEBI:29105"/>
    </cofactor>
    <text evidence="12">Binds 1 zinc ion per subunit.</text>
</comment>
<keyword evidence="8 12" id="KW-0067">ATP-binding</keyword>
<keyword evidence="4 12" id="KW-0436">Ligase</keyword>
<feature type="short sequence motif" description="'HIGH' region" evidence="12">
    <location>
        <begin position="31"/>
        <end position="41"/>
    </location>
</feature>
<dbReference type="Pfam" id="PF09190">
    <property type="entry name" value="DALR_2"/>
    <property type="match status" value="1"/>
</dbReference>
<comment type="subunit">
    <text evidence="2 12">Monomer.</text>
</comment>
<evidence type="ECO:0000313" key="14">
    <source>
        <dbReference type="EMBL" id="MFC5054633.1"/>
    </source>
</evidence>
<dbReference type="PANTHER" id="PTHR10890">
    <property type="entry name" value="CYSTEINYL-TRNA SYNTHETASE"/>
    <property type="match status" value="1"/>
</dbReference>
<feature type="domain" description="Cysteinyl-tRNA synthetase class Ia DALR" evidence="13">
    <location>
        <begin position="339"/>
        <end position="398"/>
    </location>
</feature>